<keyword evidence="1" id="KW-1133">Transmembrane helix</keyword>
<feature type="transmembrane region" description="Helical" evidence="1">
    <location>
        <begin position="12"/>
        <end position="32"/>
    </location>
</feature>
<evidence type="ECO:0000313" key="4">
    <source>
        <dbReference type="Proteomes" id="UP001229955"/>
    </source>
</evidence>
<evidence type="ECO:0000313" key="3">
    <source>
        <dbReference type="EMBL" id="WKW16364.1"/>
    </source>
</evidence>
<evidence type="ECO:0000256" key="1">
    <source>
        <dbReference type="SAM" id="Phobius"/>
    </source>
</evidence>
<feature type="transmembrane region" description="Helical" evidence="1">
    <location>
        <begin position="220"/>
        <end position="239"/>
    </location>
</feature>
<accession>A0AA49JX72</accession>
<keyword evidence="1" id="KW-0472">Membrane</keyword>
<feature type="transmembrane region" description="Helical" evidence="1">
    <location>
        <begin position="178"/>
        <end position="208"/>
    </location>
</feature>
<feature type="transmembrane region" description="Helical" evidence="1">
    <location>
        <begin position="388"/>
        <end position="408"/>
    </location>
</feature>
<feature type="transmembrane region" description="Helical" evidence="1">
    <location>
        <begin position="332"/>
        <end position="356"/>
    </location>
</feature>
<evidence type="ECO:0000313" key="2">
    <source>
        <dbReference type="EMBL" id="WKW13457.1"/>
    </source>
</evidence>
<accession>A0AA49Q916</accession>
<keyword evidence="4" id="KW-1185">Reference proteome</keyword>
<name>A0AA49Q916_9BACT</name>
<feature type="transmembrane region" description="Helical" evidence="1">
    <location>
        <begin position="363"/>
        <end position="382"/>
    </location>
</feature>
<organism evidence="3 4">
    <name type="scientific">Pseudogemmatithrix spongiicola</name>
    <dbReference type="NCBI Taxonomy" id="3062599"/>
    <lineage>
        <taxon>Bacteria</taxon>
        <taxon>Pseudomonadati</taxon>
        <taxon>Gemmatimonadota</taxon>
        <taxon>Gemmatimonadia</taxon>
        <taxon>Gemmatimonadales</taxon>
        <taxon>Gemmatimonadaceae</taxon>
        <taxon>Pseudogemmatithrix</taxon>
    </lineage>
</organism>
<dbReference type="EMBL" id="CP130613">
    <property type="protein sequence ID" value="WKW16364.1"/>
    <property type="molecule type" value="Genomic_DNA"/>
</dbReference>
<feature type="transmembrane region" description="Helical" evidence="1">
    <location>
        <begin position="97"/>
        <end position="121"/>
    </location>
</feature>
<feature type="transmembrane region" description="Helical" evidence="1">
    <location>
        <begin position="154"/>
        <end position="171"/>
    </location>
</feature>
<dbReference type="KEGG" id="pspc:Strain318_002777"/>
<dbReference type="AlphaFoldDB" id="A0AA49Q916"/>
<proteinExistence type="predicted"/>
<protein>
    <recommendedName>
        <fullName evidence="5">Glycosyltransferase RgtA/B/C/D-like domain-containing protein</fullName>
    </recommendedName>
</protein>
<keyword evidence="1" id="KW-0812">Transmembrane</keyword>
<evidence type="ECO:0008006" key="5">
    <source>
        <dbReference type="Google" id="ProtNLM"/>
    </source>
</evidence>
<reference evidence="3" key="1">
    <citation type="submission" date="2023-07" db="EMBL/GenBank/DDBJ databases">
        <authorList>
            <person name="Haufschild T."/>
            <person name="Kallscheuer N."/>
            <person name="Hammer J."/>
            <person name="Kohn T."/>
            <person name="Kabuu M."/>
            <person name="Jogler M."/>
            <person name="Wohfarth N."/>
            <person name="Heuer A."/>
            <person name="Rohde M."/>
            <person name="van Teeseling M.C.F."/>
            <person name="Jogler C."/>
        </authorList>
    </citation>
    <scope>NUCLEOTIDE SEQUENCE</scope>
    <source>
        <strain evidence="2">Strain 138</strain>
        <strain evidence="3">Strain 318</strain>
    </source>
</reference>
<feature type="transmembrane region" description="Helical" evidence="1">
    <location>
        <begin position="128"/>
        <end position="148"/>
    </location>
</feature>
<dbReference type="RefSeq" id="WP_367886312.1">
    <property type="nucleotide sequence ID" value="NZ_CP130612.1"/>
</dbReference>
<dbReference type="EMBL" id="CP130612">
    <property type="protein sequence ID" value="WKW13457.1"/>
    <property type="molecule type" value="Genomic_DNA"/>
</dbReference>
<dbReference type="Proteomes" id="UP001229955">
    <property type="component" value="Chromosome"/>
</dbReference>
<gene>
    <name evidence="2" type="ORF">Strain138_002777</name>
    <name evidence="3" type="ORF">Strain318_002777</name>
</gene>
<sequence length="502" mass="54780">MSRRGRLESFVSSPAFPAVAALVTALAVTWMWGGLDQPGAFHDERAYVVQARLLAGGSWTAATPPQPLAWAMPHVFMEPAIFAKYPPGFAPLLVPGIWIGLPGLMPVLLAGGAAALLVLLVRRLAGPWPAAGAWLLWTSSAPAAAWHASYFSETATTTLYLGALLALHHWWQRPRATLLVLLVACMGWIGISRPVTGMALAVPIAALLMRRVWRERQLDGWRAAVVVGIVICSIVPYWSMRTLGSPGRMPYSEYSREYFPLDMPGFARDTSAPRQPLPADFQALSGELELLYADHRPQRIPDYILGRGTALGAQVVGTRVWVHAWLLAPVGFALLGAGVAWFAVGSVSAMLVVYTLMPHPVHWTLYYLELFPLVAAAAVVALARFPRLLLPVAGVAFAALVIGNVQGWPREHRIKSRLTAHQRGAQSLIRGLDDPFAVIFVRRSESRTPHFTLIDILGPPSTTPTWVVRDLGAELNSRLLQHAGGRRPYILDENEMTLTGGR</sequence>